<dbReference type="Gramene" id="PGSC0003DMT400097444">
    <property type="protein sequence ID" value="PGSC0003DMT400097444"/>
    <property type="gene ID" value="PGSC0003DMG400047015"/>
</dbReference>
<dbReference type="AlphaFoldDB" id="M1E0N0"/>
<proteinExistence type="predicted"/>
<evidence type="ECO:0000313" key="2">
    <source>
        <dbReference type="Proteomes" id="UP000011115"/>
    </source>
</evidence>
<dbReference type="Proteomes" id="UP000011115">
    <property type="component" value="Unassembled WGS sequence"/>
</dbReference>
<dbReference type="InParanoid" id="M1E0N0"/>
<dbReference type="HOGENOM" id="CLU_188700_0_0_1"/>
<protein>
    <submittedName>
        <fullName evidence="1">Uncharacterized protein</fullName>
    </submittedName>
</protein>
<keyword evidence="2" id="KW-1185">Reference proteome</keyword>
<sequence>MYHFEGRVARREGYYISRDVSRYMMDTIIEGCVAHRNGCMDKYVPHGSRTERHQVTSPDLRDTFYSLHFHGFLWRLVRLVHVTTRFRGLS</sequence>
<dbReference type="PaxDb" id="4113-PGSC0003DMT400097444"/>
<dbReference type="EnsemblPlants" id="PGSC0003DMT400097444">
    <property type="protein sequence ID" value="PGSC0003DMT400097444"/>
    <property type="gene ID" value="PGSC0003DMG400047015"/>
</dbReference>
<evidence type="ECO:0000313" key="1">
    <source>
        <dbReference type="EnsemblPlants" id="PGSC0003DMT400097444"/>
    </source>
</evidence>
<reference evidence="1" key="2">
    <citation type="submission" date="2015-06" db="UniProtKB">
        <authorList>
            <consortium name="EnsemblPlants"/>
        </authorList>
    </citation>
    <scope>IDENTIFICATION</scope>
    <source>
        <strain evidence="1">DM1-3 516 R44</strain>
    </source>
</reference>
<organism evidence="1 2">
    <name type="scientific">Solanum tuberosum</name>
    <name type="common">Potato</name>
    <dbReference type="NCBI Taxonomy" id="4113"/>
    <lineage>
        <taxon>Eukaryota</taxon>
        <taxon>Viridiplantae</taxon>
        <taxon>Streptophyta</taxon>
        <taxon>Embryophyta</taxon>
        <taxon>Tracheophyta</taxon>
        <taxon>Spermatophyta</taxon>
        <taxon>Magnoliopsida</taxon>
        <taxon>eudicotyledons</taxon>
        <taxon>Gunneridae</taxon>
        <taxon>Pentapetalae</taxon>
        <taxon>asterids</taxon>
        <taxon>lamiids</taxon>
        <taxon>Solanales</taxon>
        <taxon>Solanaceae</taxon>
        <taxon>Solanoideae</taxon>
        <taxon>Solaneae</taxon>
        <taxon>Solanum</taxon>
    </lineage>
</organism>
<name>M1E0N0_SOLTU</name>
<accession>M1E0N0</accession>
<reference evidence="2" key="1">
    <citation type="journal article" date="2011" name="Nature">
        <title>Genome sequence and analysis of the tuber crop potato.</title>
        <authorList>
            <consortium name="The Potato Genome Sequencing Consortium"/>
        </authorList>
    </citation>
    <scope>NUCLEOTIDE SEQUENCE [LARGE SCALE GENOMIC DNA]</scope>
    <source>
        <strain evidence="2">cv. DM1-3 516 R44</strain>
    </source>
</reference>